<dbReference type="Proteomes" id="UP000265882">
    <property type="component" value="Unassembled WGS sequence"/>
</dbReference>
<gene>
    <name evidence="1" type="ORF">C4520_10890</name>
</gene>
<dbReference type="CDD" id="cd01427">
    <property type="entry name" value="HAD_like"/>
    <property type="match status" value="1"/>
</dbReference>
<organism evidence="1 2">
    <name type="scientific">Abyssobacteria bacterium (strain SURF_5)</name>
    <dbReference type="NCBI Taxonomy" id="2093360"/>
    <lineage>
        <taxon>Bacteria</taxon>
        <taxon>Pseudomonadati</taxon>
        <taxon>Candidatus Hydrogenedentota</taxon>
        <taxon>Candidatus Abyssobacteria</taxon>
    </lineage>
</organism>
<accession>A0A3A4NRT0</accession>
<proteinExistence type="predicted"/>
<dbReference type="Gene3D" id="3.40.50.1000">
    <property type="entry name" value="HAD superfamily/HAD-like"/>
    <property type="match status" value="1"/>
</dbReference>
<dbReference type="SUPFAM" id="SSF56784">
    <property type="entry name" value="HAD-like"/>
    <property type="match status" value="1"/>
</dbReference>
<dbReference type="AlphaFoldDB" id="A0A3A4NRT0"/>
<evidence type="ECO:0000313" key="1">
    <source>
        <dbReference type="EMBL" id="RJP20766.1"/>
    </source>
</evidence>
<dbReference type="GO" id="GO:0016787">
    <property type="term" value="F:hydrolase activity"/>
    <property type="evidence" value="ECO:0007669"/>
    <property type="project" value="UniProtKB-KW"/>
</dbReference>
<dbReference type="EMBL" id="QZKU01000074">
    <property type="protein sequence ID" value="RJP20766.1"/>
    <property type="molecule type" value="Genomic_DNA"/>
</dbReference>
<dbReference type="InterPro" id="IPR036412">
    <property type="entry name" value="HAD-like_sf"/>
</dbReference>
<evidence type="ECO:0000313" key="2">
    <source>
        <dbReference type="Proteomes" id="UP000265882"/>
    </source>
</evidence>
<keyword evidence="1" id="KW-0378">Hydrolase</keyword>
<reference evidence="1 2" key="1">
    <citation type="journal article" date="2017" name="ISME J.">
        <title>Energy and carbon metabolisms in a deep terrestrial subsurface fluid microbial community.</title>
        <authorList>
            <person name="Momper L."/>
            <person name="Jungbluth S.P."/>
            <person name="Lee M.D."/>
            <person name="Amend J.P."/>
        </authorList>
    </citation>
    <scope>NUCLEOTIDE SEQUENCE [LARGE SCALE GENOMIC DNA]</scope>
    <source>
        <strain evidence="1">SURF_5</strain>
    </source>
</reference>
<dbReference type="InterPro" id="IPR023214">
    <property type="entry name" value="HAD_sf"/>
</dbReference>
<name>A0A3A4NRT0_ABYX5</name>
<comment type="caution">
    <text evidence="1">The sequence shown here is derived from an EMBL/GenBank/DDBJ whole genome shotgun (WGS) entry which is preliminary data.</text>
</comment>
<protein>
    <submittedName>
        <fullName evidence="1">HAD family hydrolase</fullName>
    </submittedName>
</protein>
<sequence length="224" mass="25354">MEKPRVICWDLDETLGFFRNLVSARGGGKAPHPQDSYVLRKDLIRALNRMIDKGYRHVVVSSAKLEYSKNVLSSICLDAYFDKVVARSQLNEAFWGKRYLPAAEAFNLDEADALSNVLVIANQASDEPVDLGVVFLHDRRGLEVSAFEYEQVAEALWERGEGSFKRGFDFFFETGRKVSCLDQEMNFMLVSSKVTETISADLGYKNSPCNPDLKIPIMYNFRSA</sequence>